<evidence type="ECO:0000313" key="3">
    <source>
        <dbReference type="EMBL" id="GAA2341765.1"/>
    </source>
</evidence>
<sequence length="327" mass="36553">MLASMRGRSAADTAAMSAASPQHAREIIRAFNERGFPSLGRKLRGCRPAKFVPTTRAITCHTAKAPPQRLGLPFTTWSLSKPADYLGEAKQILISTEVVREILREAGVQWQATKPGKPAGTRNSPPRWPGPSISMIIHPGMVGCSVSTSSARLTCNPAQDTAGSPLGSPGGLRATFNRTGGIRHMFAALALPSGQMFYRFRDRKCWREFLGFCEQLRVRFPTGKLHLIWTNYGSHEKDQVQAWCRANGTEVVFTPTDASWLNWIECEFTALRYFPRRQRLPLPPGTTSRDRRLHPLDQPTRSPQTPLRPRLRVPQARLPTQHCLTKH</sequence>
<evidence type="ECO:0000313" key="4">
    <source>
        <dbReference type="Proteomes" id="UP001501218"/>
    </source>
</evidence>
<evidence type="ECO:0000259" key="2">
    <source>
        <dbReference type="Pfam" id="PF13358"/>
    </source>
</evidence>
<name>A0ABP5SYQ2_9PSEU</name>
<gene>
    <name evidence="3" type="ORF">GCM10009854_17860</name>
</gene>
<keyword evidence="4" id="KW-1185">Reference proteome</keyword>
<accession>A0ABP5SYQ2</accession>
<dbReference type="InterPro" id="IPR038717">
    <property type="entry name" value="Tc1-like_DDE_dom"/>
</dbReference>
<feature type="domain" description="Tc1-like transposase DDE" evidence="2">
    <location>
        <begin position="184"/>
        <end position="273"/>
    </location>
</feature>
<organism evidence="3 4">
    <name type="scientific">Saccharopolyspora halophila</name>
    <dbReference type="NCBI Taxonomy" id="405551"/>
    <lineage>
        <taxon>Bacteria</taxon>
        <taxon>Bacillati</taxon>
        <taxon>Actinomycetota</taxon>
        <taxon>Actinomycetes</taxon>
        <taxon>Pseudonocardiales</taxon>
        <taxon>Pseudonocardiaceae</taxon>
        <taxon>Saccharopolyspora</taxon>
    </lineage>
</organism>
<dbReference type="Proteomes" id="UP001501218">
    <property type="component" value="Unassembled WGS sequence"/>
</dbReference>
<dbReference type="Pfam" id="PF13358">
    <property type="entry name" value="DDE_3"/>
    <property type="match status" value="1"/>
</dbReference>
<reference evidence="4" key="1">
    <citation type="journal article" date="2019" name="Int. J. Syst. Evol. Microbiol.">
        <title>The Global Catalogue of Microorganisms (GCM) 10K type strain sequencing project: providing services to taxonomists for standard genome sequencing and annotation.</title>
        <authorList>
            <consortium name="The Broad Institute Genomics Platform"/>
            <consortium name="The Broad Institute Genome Sequencing Center for Infectious Disease"/>
            <person name="Wu L."/>
            <person name="Ma J."/>
        </authorList>
    </citation>
    <scope>NUCLEOTIDE SEQUENCE [LARGE SCALE GENOMIC DNA]</scope>
    <source>
        <strain evidence="4">JCM 16221</strain>
    </source>
</reference>
<proteinExistence type="predicted"/>
<dbReference type="EMBL" id="BAAARA010000004">
    <property type="protein sequence ID" value="GAA2341765.1"/>
    <property type="molecule type" value="Genomic_DNA"/>
</dbReference>
<feature type="region of interest" description="Disordered" evidence="1">
    <location>
        <begin position="281"/>
        <end position="311"/>
    </location>
</feature>
<evidence type="ECO:0000256" key="1">
    <source>
        <dbReference type="SAM" id="MobiDB-lite"/>
    </source>
</evidence>
<comment type="caution">
    <text evidence="3">The sequence shown here is derived from an EMBL/GenBank/DDBJ whole genome shotgun (WGS) entry which is preliminary data.</text>
</comment>
<protein>
    <recommendedName>
        <fullName evidence="2">Tc1-like transposase DDE domain-containing protein</fullName>
    </recommendedName>
</protein>